<organism evidence="1 2">
    <name type="scientific">Clostridium manihotivorum</name>
    <dbReference type="NCBI Taxonomy" id="2320868"/>
    <lineage>
        <taxon>Bacteria</taxon>
        <taxon>Bacillati</taxon>
        <taxon>Bacillota</taxon>
        <taxon>Clostridia</taxon>
        <taxon>Eubacteriales</taxon>
        <taxon>Clostridiaceae</taxon>
        <taxon>Clostridium</taxon>
    </lineage>
</organism>
<evidence type="ECO:0000313" key="2">
    <source>
        <dbReference type="Proteomes" id="UP000286268"/>
    </source>
</evidence>
<name>A0A3R5V9W5_9CLOT</name>
<dbReference type="KEGG" id="cmah:C1I91_18420"/>
<dbReference type="AlphaFoldDB" id="A0A3R5V9W5"/>
<protein>
    <submittedName>
        <fullName evidence="1">Chromosome partitioning protein ParB</fullName>
    </submittedName>
</protein>
<evidence type="ECO:0000313" key="1">
    <source>
        <dbReference type="EMBL" id="QAA33462.1"/>
    </source>
</evidence>
<sequence>MESMKFNVEEAIAYGKEGKIEEWVHLFLNSIGDNAPFSEGLKLEKRHWTGPMLISIDKLKRCCGPEPGMEYYNAPEDWEPCIKKFQQLIKNGWDMPPLIVQHEGDRLIVSDGNHRLEAMRRAGIDKFWIIVWNTHYQDIIEDLQ</sequence>
<gene>
    <name evidence="1" type="ORF">C1I91_18420</name>
</gene>
<reference evidence="1 2" key="1">
    <citation type="submission" date="2018-01" db="EMBL/GenBank/DDBJ databases">
        <title>Genome Sequencing and Assembly of Anaerobacter polyendosporus strain CT4.</title>
        <authorList>
            <person name="Tachaapaikoon C."/>
            <person name="Sutheeworapong S."/>
            <person name="Jenjaroenpun P."/>
            <person name="Wongsurawat T."/>
            <person name="Nookeaw I."/>
            <person name="Cheawchanlertfa P."/>
            <person name="Kosugi A."/>
            <person name="Cheevadhanarak S."/>
            <person name="Ratanakhanokchai K."/>
        </authorList>
    </citation>
    <scope>NUCLEOTIDE SEQUENCE [LARGE SCALE GENOMIC DNA]</scope>
    <source>
        <strain evidence="1 2">CT4</strain>
    </source>
</reference>
<dbReference type="OrthoDB" id="2650331at2"/>
<dbReference type="Proteomes" id="UP000286268">
    <property type="component" value="Chromosome"/>
</dbReference>
<dbReference type="EMBL" id="CP025746">
    <property type="protein sequence ID" value="QAA33462.1"/>
    <property type="molecule type" value="Genomic_DNA"/>
</dbReference>
<keyword evidence="2" id="KW-1185">Reference proteome</keyword>
<dbReference type="RefSeq" id="WP_128214185.1">
    <property type="nucleotide sequence ID" value="NZ_CP025746.1"/>
</dbReference>
<dbReference type="InterPro" id="IPR036086">
    <property type="entry name" value="ParB/Sulfiredoxin_sf"/>
</dbReference>
<dbReference type="CDD" id="cd16387">
    <property type="entry name" value="ParB_N_Srx"/>
    <property type="match status" value="1"/>
</dbReference>
<dbReference type="Gene3D" id="3.90.1530.10">
    <property type="entry name" value="Conserved hypothetical protein from pyrococcus furiosus pfu- 392566-001, ParB domain"/>
    <property type="match status" value="1"/>
</dbReference>
<accession>A0A3R5V9W5</accession>
<proteinExistence type="predicted"/>
<dbReference type="SUPFAM" id="SSF110849">
    <property type="entry name" value="ParB/Sulfiredoxin"/>
    <property type="match status" value="1"/>
</dbReference>